<organism evidence="1 2">
    <name type="scientific">Pelotomaculum isophthalicicum JI</name>
    <dbReference type="NCBI Taxonomy" id="947010"/>
    <lineage>
        <taxon>Bacteria</taxon>
        <taxon>Bacillati</taxon>
        <taxon>Bacillota</taxon>
        <taxon>Clostridia</taxon>
        <taxon>Eubacteriales</taxon>
        <taxon>Desulfotomaculaceae</taxon>
        <taxon>Pelotomaculum</taxon>
    </lineage>
</organism>
<dbReference type="Proteomes" id="UP001154312">
    <property type="component" value="Unassembled WGS sequence"/>
</dbReference>
<dbReference type="EMBL" id="JAKOAV010000008">
    <property type="protein sequence ID" value="MDF9407902.1"/>
    <property type="molecule type" value="Genomic_DNA"/>
</dbReference>
<comment type="caution">
    <text evidence="1">The sequence shown here is derived from an EMBL/GenBank/DDBJ whole genome shotgun (WGS) entry which is preliminary data.</text>
</comment>
<evidence type="ECO:0008006" key="3">
    <source>
        <dbReference type="Google" id="ProtNLM"/>
    </source>
</evidence>
<accession>A0A9X4JVS2</accession>
<proteinExistence type="predicted"/>
<name>A0A9X4JVS2_9FIRM</name>
<dbReference type="AlphaFoldDB" id="A0A9X4JVS2"/>
<protein>
    <recommendedName>
        <fullName evidence="3">Glycosyltransferase</fullName>
    </recommendedName>
</protein>
<reference evidence="1" key="1">
    <citation type="submission" date="2022-02" db="EMBL/GenBank/DDBJ databases">
        <authorList>
            <person name="Leng L."/>
        </authorList>
    </citation>
    <scope>NUCLEOTIDE SEQUENCE</scope>
    <source>
        <strain evidence="1">JI</strain>
    </source>
</reference>
<evidence type="ECO:0000313" key="1">
    <source>
        <dbReference type="EMBL" id="MDF9407902.1"/>
    </source>
</evidence>
<keyword evidence="2" id="KW-1185">Reference proteome</keyword>
<evidence type="ECO:0000313" key="2">
    <source>
        <dbReference type="Proteomes" id="UP001154312"/>
    </source>
</evidence>
<dbReference type="RefSeq" id="WP_277443155.1">
    <property type="nucleotide sequence ID" value="NZ_JAKOAV010000008.1"/>
</dbReference>
<sequence>MPKFILIDHSIREFGGHYYEYAVHVLRAAKEEGLKTILATNRDFKLDRSETEYIADVYPVYKYDFWGLSRTIYKQYSFFEKIKSKINSIKVRLKLSLGYSSVGFLWLVRNQYKELLFSQSYNARQLVTWFFILIPLIYLTKIAKGFRSLLNVIFYPFKTGYIGNVLKEFLNFIKVIIHPLIAVIKYKGKLIFYIHQLRRIRAFRKATENLFERVKLENEDIIFIPTLSEVDLMGLLDYFKKKKNDSIKPSWNLVFRRNLYFGREPEYLTQRNNIKPLRNAFLHFKNNLSGQKVCFFTDTEKLTTQYNSLNIFQFNTLPIPVNNRFQEYMAQKEKGYPLKAVYAGDARREKGYQYLPGIIRDLWEDYVDAGKLSFLLQSNFAFTRLENNADIVFARDQLEIMPDDKIQVIKRPLSSDEYCNLILSGDIGLLFYDKDNYYARSSGALVEFLIAGKPVIVPAGTWLVEEFIHETYKYHKEISRTMESIQNIDGNKLKWANLGNKKLNPMTKSNLIFGGRSAKSFCWMDIPEGAGNLLISFCFDETTRPGVYAEVYVDQLDQYKRSISSHSFVLGRNITRNVSGLVRIDPLSKRIWLGFSNAFGDFTITISDITLNFIKKDSISEKLPLGVIGLAYSSPEQIPKLMGDMIDNYPHYQRTAQEFTIKYRQKHNANQLVKSLMQISKNSSC</sequence>
<gene>
    <name evidence="1" type="ORF">L7E55_05935</name>
</gene>